<dbReference type="RefSeq" id="WP_109606877.1">
    <property type="nucleotide sequence ID" value="NZ_QGHA01000001.1"/>
</dbReference>
<name>A0A316HZT8_9SPHI</name>
<sequence>MKKYLGYGIVAFFFIYVLFEFYTAHGNINSQFIGIVQKVSKKPFSSSQIITVNDKDYDLEYIRWYDDAAIVAVGDSVVKEKGTQMMSLFKKGNK</sequence>
<keyword evidence="1" id="KW-1133">Transmembrane helix</keyword>
<proteinExistence type="predicted"/>
<keyword evidence="3" id="KW-1185">Reference proteome</keyword>
<dbReference type="EMBL" id="QGHA01000001">
    <property type="protein sequence ID" value="PWK80592.1"/>
    <property type="molecule type" value="Genomic_DNA"/>
</dbReference>
<evidence type="ECO:0000313" key="3">
    <source>
        <dbReference type="Proteomes" id="UP000245678"/>
    </source>
</evidence>
<keyword evidence="1" id="KW-0812">Transmembrane</keyword>
<feature type="transmembrane region" description="Helical" evidence="1">
    <location>
        <begin position="6"/>
        <end position="24"/>
    </location>
</feature>
<reference evidence="2 3" key="1">
    <citation type="submission" date="2018-05" db="EMBL/GenBank/DDBJ databases">
        <title>Genomic Encyclopedia of Archaeal and Bacterial Type Strains, Phase II (KMG-II): from individual species to whole genera.</title>
        <authorList>
            <person name="Goeker M."/>
        </authorList>
    </citation>
    <scope>NUCLEOTIDE SEQUENCE [LARGE SCALE GENOMIC DNA]</scope>
    <source>
        <strain evidence="2 3">DSM 19975</strain>
    </source>
</reference>
<evidence type="ECO:0000313" key="2">
    <source>
        <dbReference type="EMBL" id="PWK80592.1"/>
    </source>
</evidence>
<accession>A0A316HZT8</accession>
<dbReference type="AlphaFoldDB" id="A0A316HZT8"/>
<comment type="caution">
    <text evidence="2">The sequence shown here is derived from an EMBL/GenBank/DDBJ whole genome shotgun (WGS) entry which is preliminary data.</text>
</comment>
<protein>
    <submittedName>
        <fullName evidence="2">Uncharacterized protein</fullName>
    </submittedName>
</protein>
<dbReference type="Proteomes" id="UP000245678">
    <property type="component" value="Unassembled WGS sequence"/>
</dbReference>
<organism evidence="2 3">
    <name type="scientific">Mucilaginibacter oryzae</name>
    <dbReference type="NCBI Taxonomy" id="468058"/>
    <lineage>
        <taxon>Bacteria</taxon>
        <taxon>Pseudomonadati</taxon>
        <taxon>Bacteroidota</taxon>
        <taxon>Sphingobacteriia</taxon>
        <taxon>Sphingobacteriales</taxon>
        <taxon>Sphingobacteriaceae</taxon>
        <taxon>Mucilaginibacter</taxon>
    </lineage>
</organism>
<gene>
    <name evidence="2" type="ORF">LX99_01061</name>
</gene>
<evidence type="ECO:0000256" key="1">
    <source>
        <dbReference type="SAM" id="Phobius"/>
    </source>
</evidence>
<keyword evidence="1" id="KW-0472">Membrane</keyword>